<accession>A0A371CDX0</accession>
<reference evidence="2 3" key="1">
    <citation type="submission" date="2018-07" db="EMBL/GenBank/DDBJ databases">
        <title>Draft Genome Assemblies for Five Robust Yarrowia lipolytica Strains Exhibiting High Lipid Production and Pentose Sugar Utilization and Sugar Alcohol Secretion from Undetoxified Lignocellulosic Biomass Hydrolysates.</title>
        <authorList>
            <consortium name="DOE Joint Genome Institute"/>
            <person name="Walker C."/>
            <person name="Ryu S."/>
            <person name="Na H."/>
            <person name="Zane M."/>
            <person name="LaButti K."/>
            <person name="Lipzen A."/>
            <person name="Haridas S."/>
            <person name="Barry K."/>
            <person name="Grigoriev I.V."/>
            <person name="Quarterman J."/>
            <person name="Slininger P."/>
            <person name="Dien B."/>
            <person name="Trinh C.T."/>
        </authorList>
    </citation>
    <scope>NUCLEOTIDE SEQUENCE [LARGE SCALE GENOMIC DNA]</scope>
    <source>
        <strain evidence="2 3">YB392</strain>
    </source>
</reference>
<protein>
    <submittedName>
        <fullName evidence="2">Uncharacterized protein</fullName>
    </submittedName>
</protein>
<evidence type="ECO:0000256" key="1">
    <source>
        <dbReference type="SAM" id="MobiDB-lite"/>
    </source>
</evidence>
<feature type="region of interest" description="Disordered" evidence="1">
    <location>
        <begin position="84"/>
        <end position="104"/>
    </location>
</feature>
<dbReference type="AlphaFoldDB" id="A0A371CDX0"/>
<proteinExistence type="predicted"/>
<evidence type="ECO:0000313" key="2">
    <source>
        <dbReference type="EMBL" id="RDW28475.1"/>
    </source>
</evidence>
<organism evidence="2 3">
    <name type="scientific">Yarrowia lipolytica</name>
    <name type="common">Candida lipolytica</name>
    <dbReference type="NCBI Taxonomy" id="4952"/>
    <lineage>
        <taxon>Eukaryota</taxon>
        <taxon>Fungi</taxon>
        <taxon>Dikarya</taxon>
        <taxon>Ascomycota</taxon>
        <taxon>Saccharomycotina</taxon>
        <taxon>Dipodascomycetes</taxon>
        <taxon>Dipodascales</taxon>
        <taxon>Dipodascales incertae sedis</taxon>
        <taxon>Yarrowia</taxon>
    </lineage>
</organism>
<dbReference type="EMBL" id="KZ858952">
    <property type="protein sequence ID" value="RDW28475.1"/>
    <property type="molecule type" value="Genomic_DNA"/>
</dbReference>
<dbReference type="Proteomes" id="UP000256601">
    <property type="component" value="Unassembled WGS sequence"/>
</dbReference>
<sequence>MRRRWTLLRSHSELIFAFSSQSLTRTAHLTQNRLARKRKDKHTSPGVPWRVNWWEIAWGDCGRRRLSATPTRSQSCTPVIAVFRPPATPNAPPISSLLSRRQSA</sequence>
<name>A0A371CDX0_YARLL</name>
<gene>
    <name evidence="2" type="ORF">B0I71DRAFT_127384</name>
</gene>
<evidence type="ECO:0000313" key="3">
    <source>
        <dbReference type="Proteomes" id="UP000256601"/>
    </source>
</evidence>